<dbReference type="SUPFAM" id="SSF50978">
    <property type="entry name" value="WD40 repeat-like"/>
    <property type="match status" value="1"/>
</dbReference>
<dbReference type="PANTHER" id="PTHR14885">
    <property type="entry name" value="CILIA- AND FLAGELLA-ASSOCIATED PROTEIN 43-RELATED"/>
    <property type="match status" value="1"/>
</dbReference>
<proteinExistence type="predicted"/>
<keyword evidence="3" id="KW-0853">WD repeat</keyword>
<feature type="compositionally biased region" description="Low complexity" evidence="8">
    <location>
        <begin position="48"/>
        <end position="63"/>
    </location>
</feature>
<dbReference type="EMBL" id="JADGJD010002321">
    <property type="protein sequence ID" value="KAJ3033231.1"/>
    <property type="molecule type" value="Genomic_DNA"/>
</dbReference>
<evidence type="ECO:0000256" key="8">
    <source>
        <dbReference type="SAM" id="MobiDB-lite"/>
    </source>
</evidence>
<evidence type="ECO:0000259" key="9">
    <source>
        <dbReference type="Pfam" id="PF23409"/>
    </source>
</evidence>
<dbReference type="PANTHER" id="PTHR14885:SF3">
    <property type="entry name" value="CILIA- AND FLAGELLA-ASSOCIATED PROTEIN 44"/>
    <property type="match status" value="1"/>
</dbReference>
<comment type="subcellular location">
    <subcellularLocation>
        <location evidence="1">Cytoplasm</location>
        <location evidence="1">Cytoskeleton</location>
        <location evidence="1">Cilium axoneme</location>
    </subcellularLocation>
</comment>
<dbReference type="Pfam" id="PF23409">
    <property type="entry name" value="Beta-prop_EML"/>
    <property type="match status" value="1"/>
</dbReference>
<keyword evidence="7" id="KW-0966">Cell projection</keyword>
<evidence type="ECO:0000313" key="11">
    <source>
        <dbReference type="Proteomes" id="UP001212841"/>
    </source>
</evidence>
<dbReference type="InterPro" id="IPR036322">
    <property type="entry name" value="WD40_repeat_dom_sf"/>
</dbReference>
<evidence type="ECO:0000256" key="2">
    <source>
        <dbReference type="ARBA" id="ARBA00022490"/>
    </source>
</evidence>
<accession>A0AAD5S0Z8</accession>
<name>A0AAD5S0Z8_9FUNG</name>
<evidence type="ECO:0000256" key="7">
    <source>
        <dbReference type="ARBA" id="ARBA00023273"/>
    </source>
</evidence>
<organism evidence="10 11">
    <name type="scientific">Rhizophlyctis rosea</name>
    <dbReference type="NCBI Taxonomy" id="64517"/>
    <lineage>
        <taxon>Eukaryota</taxon>
        <taxon>Fungi</taxon>
        <taxon>Fungi incertae sedis</taxon>
        <taxon>Chytridiomycota</taxon>
        <taxon>Chytridiomycota incertae sedis</taxon>
        <taxon>Chytridiomycetes</taxon>
        <taxon>Rhizophlyctidales</taxon>
        <taxon>Rhizophlyctidaceae</taxon>
        <taxon>Rhizophlyctis</taxon>
    </lineage>
</organism>
<evidence type="ECO:0000256" key="6">
    <source>
        <dbReference type="ARBA" id="ARBA00023212"/>
    </source>
</evidence>
<protein>
    <recommendedName>
        <fullName evidence="9">EML-like first beta-propeller domain-containing protein</fullName>
    </recommendedName>
</protein>
<keyword evidence="6" id="KW-0206">Cytoskeleton</keyword>
<keyword evidence="5" id="KW-0175">Coiled coil</keyword>
<dbReference type="AlphaFoldDB" id="A0AAD5S0Z8"/>
<comment type="caution">
    <text evidence="10">The sequence shown here is derived from an EMBL/GenBank/DDBJ whole genome shotgun (WGS) entry which is preliminary data.</text>
</comment>
<dbReference type="InterPro" id="IPR015943">
    <property type="entry name" value="WD40/YVTN_repeat-like_dom_sf"/>
</dbReference>
<evidence type="ECO:0000256" key="3">
    <source>
        <dbReference type="ARBA" id="ARBA00022574"/>
    </source>
</evidence>
<gene>
    <name evidence="10" type="ORF">HK097_004930</name>
</gene>
<keyword evidence="2" id="KW-0963">Cytoplasm</keyword>
<dbReference type="GO" id="GO:0005930">
    <property type="term" value="C:axoneme"/>
    <property type="evidence" value="ECO:0007669"/>
    <property type="project" value="UniProtKB-SubCell"/>
</dbReference>
<keyword evidence="4" id="KW-0677">Repeat</keyword>
<keyword evidence="11" id="KW-1185">Reference proteome</keyword>
<evidence type="ECO:0000256" key="4">
    <source>
        <dbReference type="ARBA" id="ARBA00022737"/>
    </source>
</evidence>
<dbReference type="Proteomes" id="UP001212841">
    <property type="component" value="Unassembled WGS sequence"/>
</dbReference>
<dbReference type="InterPro" id="IPR055439">
    <property type="entry name" value="Beta-prop_EML_1st"/>
</dbReference>
<sequence length="360" mass="39214">MATRPPAGRRQSSLIGDAQPAPRRRPSAMANPNPSRQVPVGDPISGQTPTAPSDHAASSHPADVGAAVSASRENLARGNSRITQDVLPDDFYRNPEDYMTSRVSAKQMDPNNLSLHYSFGFDATKRSNLFYLNETTVVTAIGNVLTIINLRTMDQQYLPGLRGGGIGSIAVDPTRHYIAVGEVHEEGPNIYIYEFPSLKLYRVLSEGAVKGFSNLCFNTAGDKLASVGMDPDYMLTIWNWKQEKIILRSKAFSQDVYKVSFAPQTDGTLTTSGTGHIKFWTMSSTFTGLKLQGYLGKFGASELTDISSFITLPDGKVLSSTETGNLLLWDGGMIKCEISQKGRKQCHVGRVEVVLEGEGE</sequence>
<feature type="region of interest" description="Disordered" evidence="8">
    <location>
        <begin position="1"/>
        <end position="88"/>
    </location>
</feature>
<evidence type="ECO:0000313" key="10">
    <source>
        <dbReference type="EMBL" id="KAJ3033231.1"/>
    </source>
</evidence>
<reference evidence="10" key="1">
    <citation type="submission" date="2020-05" db="EMBL/GenBank/DDBJ databases">
        <title>Phylogenomic resolution of chytrid fungi.</title>
        <authorList>
            <person name="Stajich J.E."/>
            <person name="Amses K."/>
            <person name="Simmons R."/>
            <person name="Seto K."/>
            <person name="Myers J."/>
            <person name="Bonds A."/>
            <person name="Quandt C.A."/>
            <person name="Barry K."/>
            <person name="Liu P."/>
            <person name="Grigoriev I."/>
            <person name="Longcore J.E."/>
            <person name="James T.Y."/>
        </authorList>
    </citation>
    <scope>NUCLEOTIDE SEQUENCE</scope>
    <source>
        <strain evidence="10">JEL0318</strain>
    </source>
</reference>
<evidence type="ECO:0000256" key="1">
    <source>
        <dbReference type="ARBA" id="ARBA00004430"/>
    </source>
</evidence>
<feature type="domain" description="EML-like first beta-propeller" evidence="9">
    <location>
        <begin position="166"/>
        <end position="351"/>
    </location>
</feature>
<feature type="non-terminal residue" evidence="10">
    <location>
        <position position="1"/>
    </location>
</feature>
<dbReference type="Gene3D" id="2.130.10.10">
    <property type="entry name" value="YVTN repeat-like/Quinoprotein amine dehydrogenase"/>
    <property type="match status" value="1"/>
</dbReference>
<evidence type="ECO:0000256" key="5">
    <source>
        <dbReference type="ARBA" id="ARBA00023054"/>
    </source>
</evidence>